<evidence type="ECO:0000256" key="1">
    <source>
        <dbReference type="ARBA" id="ARBA00006622"/>
    </source>
</evidence>
<evidence type="ECO:0000256" key="4">
    <source>
        <dbReference type="ARBA" id="ARBA00023002"/>
    </source>
</evidence>
<dbReference type="CDD" id="cd10548">
    <property type="entry name" value="cupin_CDO"/>
    <property type="match status" value="1"/>
</dbReference>
<dbReference type="Gene3D" id="2.60.120.10">
    <property type="entry name" value="Jelly Rolls"/>
    <property type="match status" value="1"/>
</dbReference>
<keyword evidence="6" id="KW-0883">Thioether bond</keyword>
<sequence>MSVLADAVTMDTTTLARPGLATLVADIRQVIDRGMDAGKTAQAVADLLRGRDDLDVGILTPDELHGEPGGYAVHLLHAEKEFSVAGLVWQPGAETPVHDHIAWCTFAVLSGVEHETLYRVEGERLVEIGRSDNRPGDVSGFAPPGDIHKVKNTSSQIGVSIHVYGADLAVAGSSIRRVYDLPVA</sequence>
<evidence type="ECO:0000313" key="9">
    <source>
        <dbReference type="Proteomes" id="UP000217103"/>
    </source>
</evidence>
<dbReference type="InterPro" id="IPR014710">
    <property type="entry name" value="RmlC-like_jellyroll"/>
</dbReference>
<dbReference type="Proteomes" id="UP000217103">
    <property type="component" value="Unassembled WGS sequence"/>
</dbReference>
<evidence type="ECO:0000256" key="3">
    <source>
        <dbReference type="ARBA" id="ARBA00022964"/>
    </source>
</evidence>
<organism evidence="8 9">
    <name type="scientific">Thermostaphylospora chromogena</name>
    <dbReference type="NCBI Taxonomy" id="35622"/>
    <lineage>
        <taxon>Bacteria</taxon>
        <taxon>Bacillati</taxon>
        <taxon>Actinomycetota</taxon>
        <taxon>Actinomycetes</taxon>
        <taxon>Streptosporangiales</taxon>
        <taxon>Thermomonosporaceae</taxon>
        <taxon>Thermostaphylospora</taxon>
    </lineage>
</organism>
<feature type="binding site" evidence="7">
    <location>
        <position position="148"/>
    </location>
    <ligand>
        <name>Fe cation</name>
        <dbReference type="ChEBI" id="CHEBI:24875"/>
        <note>catalytic</note>
    </ligand>
</feature>
<evidence type="ECO:0000256" key="5">
    <source>
        <dbReference type="ARBA" id="ARBA00023004"/>
    </source>
</evidence>
<gene>
    <name evidence="8" type="ORF">SAMN04489764_2597</name>
</gene>
<proteinExistence type="inferred from homology"/>
<dbReference type="STRING" id="35622.SAMN04489764_2597"/>
<feature type="binding site" evidence="7">
    <location>
        <position position="100"/>
    </location>
    <ligand>
        <name>Fe cation</name>
        <dbReference type="ChEBI" id="CHEBI:24875"/>
        <note>catalytic</note>
    </ligand>
</feature>
<keyword evidence="5 7" id="KW-0408">Iron</keyword>
<evidence type="ECO:0000256" key="7">
    <source>
        <dbReference type="PIRSR" id="PIRSR610300-51"/>
    </source>
</evidence>
<keyword evidence="2 7" id="KW-0479">Metal-binding</keyword>
<feature type="cross-link" description="3'-(S-cysteinyl)-tyrosine (Cys-Tyr)" evidence="6">
    <location>
        <begin position="104"/>
        <end position="164"/>
    </location>
</feature>
<dbReference type="Pfam" id="PF05995">
    <property type="entry name" value="CDO_I"/>
    <property type="match status" value="1"/>
</dbReference>
<evidence type="ECO:0000313" key="8">
    <source>
        <dbReference type="EMBL" id="SDQ91323.1"/>
    </source>
</evidence>
<dbReference type="PANTHER" id="PTHR12918">
    <property type="entry name" value="CYSTEINE DIOXYGENASE"/>
    <property type="match status" value="1"/>
</dbReference>
<evidence type="ECO:0000256" key="6">
    <source>
        <dbReference type="PIRSR" id="PIRSR610300-50"/>
    </source>
</evidence>
<dbReference type="InterPro" id="IPR011051">
    <property type="entry name" value="RmlC_Cupin_sf"/>
</dbReference>
<keyword evidence="9" id="KW-1185">Reference proteome</keyword>
<evidence type="ECO:0000256" key="2">
    <source>
        <dbReference type="ARBA" id="ARBA00022723"/>
    </source>
</evidence>
<feature type="binding site" evidence="7">
    <location>
        <position position="98"/>
    </location>
    <ligand>
        <name>Fe cation</name>
        <dbReference type="ChEBI" id="CHEBI:24875"/>
        <note>catalytic</note>
    </ligand>
</feature>
<dbReference type="PANTHER" id="PTHR12918:SF1">
    <property type="entry name" value="CYSTEINE DIOXYGENASE TYPE 1"/>
    <property type="match status" value="1"/>
</dbReference>
<comment type="similarity">
    <text evidence="1">Belongs to the cysteine dioxygenase family.</text>
</comment>
<dbReference type="InterPro" id="IPR010300">
    <property type="entry name" value="CDO_1"/>
</dbReference>
<dbReference type="EMBL" id="FNKK01000002">
    <property type="protein sequence ID" value="SDQ91323.1"/>
    <property type="molecule type" value="Genomic_DNA"/>
</dbReference>
<dbReference type="GO" id="GO:0016702">
    <property type="term" value="F:oxidoreductase activity, acting on single donors with incorporation of molecular oxygen, incorporation of two atoms of oxygen"/>
    <property type="evidence" value="ECO:0007669"/>
    <property type="project" value="InterPro"/>
</dbReference>
<name>A0A1H1ERF9_9ACTN</name>
<accession>A0A1H1ERF9</accession>
<dbReference type="AlphaFoldDB" id="A0A1H1ERF9"/>
<reference evidence="8 9" key="1">
    <citation type="submission" date="2016-10" db="EMBL/GenBank/DDBJ databases">
        <authorList>
            <person name="de Groot N.N."/>
        </authorList>
    </citation>
    <scope>NUCLEOTIDE SEQUENCE [LARGE SCALE GENOMIC DNA]</scope>
    <source>
        <strain evidence="8 9">DSM 43794</strain>
    </source>
</reference>
<keyword evidence="3" id="KW-0223">Dioxygenase</keyword>
<protein>
    <submittedName>
        <fullName evidence="8">Predicted metal-dependent enzyme of the double-stranded beta helix superfamily</fullName>
    </submittedName>
</protein>
<keyword evidence="4" id="KW-0560">Oxidoreductase</keyword>
<dbReference type="GO" id="GO:0008198">
    <property type="term" value="F:ferrous iron binding"/>
    <property type="evidence" value="ECO:0007669"/>
    <property type="project" value="TreeGrafter"/>
</dbReference>
<dbReference type="SUPFAM" id="SSF51182">
    <property type="entry name" value="RmlC-like cupins"/>
    <property type="match status" value="1"/>
</dbReference>